<feature type="domain" description="N-end rule aminoacyl transferase C-terminal" evidence="7">
    <location>
        <begin position="107"/>
        <end position="231"/>
    </location>
</feature>
<dbReference type="RefSeq" id="WP_132706890.1">
    <property type="nucleotide sequence ID" value="NZ_JACIGF010000001.1"/>
</dbReference>
<dbReference type="GO" id="GO:0005737">
    <property type="term" value="C:cytoplasm"/>
    <property type="evidence" value="ECO:0007669"/>
    <property type="project" value="UniProtKB-SubCell"/>
</dbReference>
<feature type="domain" description="N-end aminoacyl transferase N-terminal" evidence="6">
    <location>
        <begin position="18"/>
        <end position="87"/>
    </location>
</feature>
<protein>
    <recommendedName>
        <fullName evidence="4">Aspartate/glutamate leucyltransferase</fullName>
        <ecNumber evidence="4">2.3.2.29</ecNumber>
    </recommendedName>
</protein>
<dbReference type="InterPro" id="IPR007472">
    <property type="entry name" value="N-end_Aminoacyl_Trfase_C"/>
</dbReference>
<dbReference type="Pfam" id="PF04377">
    <property type="entry name" value="ATE_C"/>
    <property type="match status" value="1"/>
</dbReference>
<evidence type="ECO:0000256" key="2">
    <source>
        <dbReference type="ARBA" id="ARBA00022679"/>
    </source>
</evidence>
<dbReference type="EMBL" id="SLXO01000001">
    <property type="protein sequence ID" value="TCP38451.1"/>
    <property type="molecule type" value="Genomic_DNA"/>
</dbReference>
<evidence type="ECO:0000259" key="7">
    <source>
        <dbReference type="Pfam" id="PF04377"/>
    </source>
</evidence>
<keyword evidence="2 4" id="KW-0808">Transferase</keyword>
<dbReference type="NCBIfam" id="NF002342">
    <property type="entry name" value="PRK01305.1-3"/>
    <property type="match status" value="1"/>
</dbReference>
<feature type="region of interest" description="Disordered" evidence="5">
    <location>
        <begin position="236"/>
        <end position="279"/>
    </location>
</feature>
<dbReference type="HAMAP" id="MF_00689">
    <property type="entry name" value="Bpt"/>
    <property type="match status" value="1"/>
</dbReference>
<dbReference type="Pfam" id="PF04376">
    <property type="entry name" value="ATE_N"/>
    <property type="match status" value="1"/>
</dbReference>
<dbReference type="OrthoDB" id="9782022at2"/>
<dbReference type="NCBIfam" id="NF002343">
    <property type="entry name" value="PRK01305.1-4"/>
    <property type="match status" value="1"/>
</dbReference>
<comment type="catalytic activity">
    <reaction evidence="4">
        <text>N-terminal L-glutamyl-[protein] + L-leucyl-tRNA(Leu) = N-terminal L-leucyl-L-glutamyl-[protein] + tRNA(Leu) + H(+)</text>
        <dbReference type="Rhea" id="RHEA:50412"/>
        <dbReference type="Rhea" id="RHEA-COMP:9613"/>
        <dbReference type="Rhea" id="RHEA-COMP:9622"/>
        <dbReference type="Rhea" id="RHEA-COMP:12664"/>
        <dbReference type="Rhea" id="RHEA-COMP:12668"/>
        <dbReference type="ChEBI" id="CHEBI:15378"/>
        <dbReference type="ChEBI" id="CHEBI:64721"/>
        <dbReference type="ChEBI" id="CHEBI:78442"/>
        <dbReference type="ChEBI" id="CHEBI:78494"/>
        <dbReference type="ChEBI" id="CHEBI:133041"/>
        <dbReference type="EC" id="2.3.2.29"/>
    </reaction>
</comment>
<dbReference type="PIRSF" id="PIRSF037208">
    <property type="entry name" value="ATE_pro_prd"/>
    <property type="match status" value="1"/>
</dbReference>
<keyword evidence="1 4" id="KW-0963">Cytoplasm</keyword>
<dbReference type="InterPro" id="IPR007471">
    <property type="entry name" value="N-end_Aminoacyl_Trfase_N"/>
</dbReference>
<name>A0A4R2PWC5_RHOSA</name>
<dbReference type="InterPro" id="IPR017138">
    <property type="entry name" value="Asp_Glu_LeuTrfase"/>
</dbReference>
<dbReference type="InParanoid" id="A0A4R2PWC5"/>
<dbReference type="AlphaFoldDB" id="A0A4R2PWC5"/>
<comment type="caution">
    <text evidence="8">The sequence shown here is derived from an EMBL/GenBank/DDBJ whole genome shotgun (WGS) entry which is preliminary data.</text>
</comment>
<dbReference type="Proteomes" id="UP000295399">
    <property type="component" value="Unassembled WGS sequence"/>
</dbReference>
<keyword evidence="9" id="KW-1185">Reference proteome</keyword>
<dbReference type="PANTHER" id="PTHR21367:SF1">
    <property type="entry name" value="ARGINYL-TRNA--PROTEIN TRANSFERASE 1"/>
    <property type="match status" value="1"/>
</dbReference>
<proteinExistence type="inferred from homology"/>
<comment type="function">
    <text evidence="4">Functions in the N-end rule pathway of protein degradation where it conjugates Leu from its aminoacyl-tRNA to the N-termini of proteins containing an N-terminal aspartate or glutamate.</text>
</comment>
<dbReference type="GO" id="GO:0008914">
    <property type="term" value="F:leucyl-tRNA--protein transferase activity"/>
    <property type="evidence" value="ECO:0007669"/>
    <property type="project" value="UniProtKB-UniRule"/>
</dbReference>
<keyword evidence="3 4" id="KW-0012">Acyltransferase</keyword>
<evidence type="ECO:0000313" key="9">
    <source>
        <dbReference type="Proteomes" id="UP000295399"/>
    </source>
</evidence>
<accession>A0A4R2PWC5</accession>
<reference evidence="8 9" key="1">
    <citation type="submission" date="2019-03" db="EMBL/GenBank/DDBJ databases">
        <title>Genomic Encyclopedia of Type Strains, Phase IV (KMG-IV): sequencing the most valuable type-strain genomes for metagenomic binning, comparative biology and taxonomic classification.</title>
        <authorList>
            <person name="Goeker M."/>
        </authorList>
    </citation>
    <scope>NUCLEOTIDE SEQUENCE [LARGE SCALE GENOMIC DNA]</scope>
    <source>
        <strain evidence="8 9">DSM 2132</strain>
    </source>
</reference>
<evidence type="ECO:0000256" key="4">
    <source>
        <dbReference type="HAMAP-Rule" id="MF_00689"/>
    </source>
</evidence>
<dbReference type="NCBIfam" id="NF002346">
    <property type="entry name" value="PRK01305.2-3"/>
    <property type="match status" value="1"/>
</dbReference>
<evidence type="ECO:0000256" key="1">
    <source>
        <dbReference type="ARBA" id="ARBA00022490"/>
    </source>
</evidence>
<comment type="similarity">
    <text evidence="4">Belongs to the R-transferase family. Bpt subfamily.</text>
</comment>
<feature type="compositionally biased region" description="Basic and acidic residues" evidence="5">
    <location>
        <begin position="236"/>
        <end position="245"/>
    </location>
</feature>
<dbReference type="InterPro" id="IPR030700">
    <property type="entry name" value="N-end_Aminoacyl_Trfase"/>
</dbReference>
<evidence type="ECO:0000256" key="5">
    <source>
        <dbReference type="SAM" id="MobiDB-lite"/>
    </source>
</evidence>
<dbReference type="GO" id="GO:0004057">
    <property type="term" value="F:arginyl-tRNA--protein transferase activity"/>
    <property type="evidence" value="ECO:0007669"/>
    <property type="project" value="InterPro"/>
</dbReference>
<comment type="catalytic activity">
    <reaction evidence="4">
        <text>N-terminal L-aspartyl-[protein] + L-leucyl-tRNA(Leu) = N-terminal L-leucyl-L-aspartyl-[protein] + tRNA(Leu) + H(+)</text>
        <dbReference type="Rhea" id="RHEA:50420"/>
        <dbReference type="Rhea" id="RHEA-COMP:9613"/>
        <dbReference type="Rhea" id="RHEA-COMP:9622"/>
        <dbReference type="Rhea" id="RHEA-COMP:12669"/>
        <dbReference type="Rhea" id="RHEA-COMP:12674"/>
        <dbReference type="ChEBI" id="CHEBI:15378"/>
        <dbReference type="ChEBI" id="CHEBI:64720"/>
        <dbReference type="ChEBI" id="CHEBI:78442"/>
        <dbReference type="ChEBI" id="CHEBI:78494"/>
        <dbReference type="ChEBI" id="CHEBI:133042"/>
        <dbReference type="EC" id="2.3.2.29"/>
    </reaction>
</comment>
<dbReference type="PANTHER" id="PTHR21367">
    <property type="entry name" value="ARGININE-TRNA-PROTEIN TRANSFERASE 1"/>
    <property type="match status" value="1"/>
</dbReference>
<gene>
    <name evidence="4" type="primary">bpt</name>
    <name evidence="8" type="ORF">EV659_101355</name>
</gene>
<dbReference type="GO" id="GO:0071596">
    <property type="term" value="P:ubiquitin-dependent protein catabolic process via the N-end rule pathway"/>
    <property type="evidence" value="ECO:0007669"/>
    <property type="project" value="InterPro"/>
</dbReference>
<dbReference type="InterPro" id="IPR016181">
    <property type="entry name" value="Acyl_CoA_acyltransferase"/>
</dbReference>
<comment type="subcellular location">
    <subcellularLocation>
        <location evidence="4">Cytoplasm</location>
    </subcellularLocation>
</comment>
<evidence type="ECO:0000256" key="3">
    <source>
        <dbReference type="ARBA" id="ARBA00023315"/>
    </source>
</evidence>
<evidence type="ECO:0000313" key="8">
    <source>
        <dbReference type="EMBL" id="TCP38451.1"/>
    </source>
</evidence>
<evidence type="ECO:0000259" key="6">
    <source>
        <dbReference type="Pfam" id="PF04376"/>
    </source>
</evidence>
<sequence>MTDQSLQFPRFYVTTPAPCPYLAGREERKVFTELHGDDAESLNEALSRVGFRRSQSVAYRPACEGCSACISVRVVAPEFRPNRSMRKVARRCGDLSRTLVAPRVSEEQYDLLKRYLETRHGDGGMAEMNYQEFADMAENSPVRTAMIEYRDPAAEGALVGAALTDVMADGLSMVYSFFDPASDRPSLGTHMIMDHIAIAQEMGLRNVYLGYWIAESRKMAYKARYRPLERLGPDGWYRFDPDRPDPSAGRRGTLPDRLSPSDDPGSVASRIARSQYRTP</sequence>
<organism evidence="8 9">
    <name type="scientific">Rhodothalassium salexigens DSM 2132</name>
    <dbReference type="NCBI Taxonomy" id="1188247"/>
    <lineage>
        <taxon>Bacteria</taxon>
        <taxon>Pseudomonadati</taxon>
        <taxon>Pseudomonadota</taxon>
        <taxon>Alphaproteobacteria</taxon>
        <taxon>Rhodothalassiales</taxon>
        <taxon>Rhodothalassiaceae</taxon>
        <taxon>Rhodothalassium</taxon>
    </lineage>
</organism>
<dbReference type="SUPFAM" id="SSF55729">
    <property type="entry name" value="Acyl-CoA N-acyltransferases (Nat)"/>
    <property type="match status" value="1"/>
</dbReference>
<dbReference type="EC" id="2.3.2.29" evidence="4"/>